<evidence type="ECO:0000256" key="9">
    <source>
        <dbReference type="ARBA" id="ARBA00023251"/>
    </source>
</evidence>
<feature type="transmembrane region" description="Helical" evidence="11">
    <location>
        <begin position="135"/>
        <end position="156"/>
    </location>
</feature>
<evidence type="ECO:0000256" key="6">
    <source>
        <dbReference type="ARBA" id="ARBA00022692"/>
    </source>
</evidence>
<feature type="transmembrane region" description="Helical" evidence="11">
    <location>
        <begin position="15"/>
        <end position="35"/>
    </location>
</feature>
<evidence type="ECO:0000313" key="12">
    <source>
        <dbReference type="EMBL" id="SIQ47714.1"/>
    </source>
</evidence>
<comment type="similarity">
    <text evidence="2">Belongs to the multi antimicrobial extrusion (MATE) (TC 2.A.66.1) family. MepA subfamily.</text>
</comment>
<evidence type="ECO:0000256" key="10">
    <source>
        <dbReference type="SAM" id="MobiDB-lite"/>
    </source>
</evidence>
<dbReference type="PANTHER" id="PTHR43823">
    <property type="entry name" value="SPORULATION PROTEIN YKVU"/>
    <property type="match status" value="1"/>
</dbReference>
<dbReference type="Pfam" id="PF01554">
    <property type="entry name" value="MatE"/>
    <property type="match status" value="2"/>
</dbReference>
<evidence type="ECO:0000256" key="11">
    <source>
        <dbReference type="SAM" id="Phobius"/>
    </source>
</evidence>
<feature type="transmembrane region" description="Helical" evidence="11">
    <location>
        <begin position="92"/>
        <end position="115"/>
    </location>
</feature>
<dbReference type="InterPro" id="IPR051327">
    <property type="entry name" value="MATE_MepA_subfamily"/>
</dbReference>
<feature type="transmembrane region" description="Helical" evidence="11">
    <location>
        <begin position="193"/>
        <end position="214"/>
    </location>
</feature>
<dbReference type="GO" id="GO:0046677">
    <property type="term" value="P:response to antibiotic"/>
    <property type="evidence" value="ECO:0007669"/>
    <property type="project" value="UniProtKB-KW"/>
</dbReference>
<keyword evidence="4" id="KW-0813">Transport</keyword>
<dbReference type="PIRSF" id="PIRSF006603">
    <property type="entry name" value="DinF"/>
    <property type="match status" value="1"/>
</dbReference>
<feature type="transmembrane region" description="Helical" evidence="11">
    <location>
        <begin position="363"/>
        <end position="381"/>
    </location>
</feature>
<keyword evidence="13" id="KW-1185">Reference proteome</keyword>
<evidence type="ECO:0000256" key="3">
    <source>
        <dbReference type="ARBA" id="ARBA00022106"/>
    </source>
</evidence>
<dbReference type="EMBL" id="FTMS01000009">
    <property type="protein sequence ID" value="SIQ47714.1"/>
    <property type="molecule type" value="Genomic_DNA"/>
</dbReference>
<feature type="transmembrane region" description="Helical" evidence="11">
    <location>
        <begin position="264"/>
        <end position="283"/>
    </location>
</feature>
<gene>
    <name evidence="12" type="ORF">SAMN05920897_10997</name>
</gene>
<dbReference type="GO" id="GO:0015297">
    <property type="term" value="F:antiporter activity"/>
    <property type="evidence" value="ECO:0007669"/>
    <property type="project" value="InterPro"/>
</dbReference>
<dbReference type="OrthoDB" id="9811110at2"/>
<evidence type="ECO:0000256" key="2">
    <source>
        <dbReference type="ARBA" id="ARBA00008417"/>
    </source>
</evidence>
<keyword evidence="6 11" id="KW-0812">Transmembrane</keyword>
<dbReference type="STRING" id="159291.SAMN05920897_10997"/>
<feature type="transmembrane region" description="Helical" evidence="11">
    <location>
        <begin position="416"/>
        <end position="435"/>
    </location>
</feature>
<feature type="transmembrane region" description="Helical" evidence="11">
    <location>
        <begin position="163"/>
        <end position="187"/>
    </location>
</feature>
<dbReference type="GO" id="GO:0042910">
    <property type="term" value="F:xenobiotic transmembrane transporter activity"/>
    <property type="evidence" value="ECO:0007669"/>
    <property type="project" value="InterPro"/>
</dbReference>
<organism evidence="12 13">
    <name type="scientific">Alkalispirochaeta americana</name>
    <dbReference type="NCBI Taxonomy" id="159291"/>
    <lineage>
        <taxon>Bacteria</taxon>
        <taxon>Pseudomonadati</taxon>
        <taxon>Spirochaetota</taxon>
        <taxon>Spirochaetia</taxon>
        <taxon>Spirochaetales</taxon>
        <taxon>Spirochaetaceae</taxon>
        <taxon>Alkalispirochaeta</taxon>
    </lineage>
</organism>
<dbReference type="RefSeq" id="WP_076488806.1">
    <property type="nucleotide sequence ID" value="NZ_FTMS01000009.1"/>
</dbReference>
<evidence type="ECO:0000256" key="7">
    <source>
        <dbReference type="ARBA" id="ARBA00022989"/>
    </source>
</evidence>
<dbReference type="PANTHER" id="PTHR43823:SF3">
    <property type="entry name" value="MULTIDRUG EXPORT PROTEIN MEPA"/>
    <property type="match status" value="1"/>
</dbReference>
<dbReference type="InterPro" id="IPR045070">
    <property type="entry name" value="MATE_MepA-like"/>
</dbReference>
<comment type="subcellular location">
    <subcellularLocation>
        <location evidence="1">Cell membrane</location>
        <topology evidence="1">Multi-pass membrane protein</topology>
    </subcellularLocation>
</comment>
<evidence type="ECO:0000256" key="8">
    <source>
        <dbReference type="ARBA" id="ARBA00023136"/>
    </source>
</evidence>
<accession>A0A1N6T366</accession>
<protein>
    <recommendedName>
        <fullName evidence="3">Multidrug export protein MepA</fullName>
    </recommendedName>
</protein>
<dbReference type="NCBIfam" id="TIGR00797">
    <property type="entry name" value="matE"/>
    <property type="match status" value="1"/>
</dbReference>
<feature type="region of interest" description="Disordered" evidence="10">
    <location>
        <begin position="444"/>
        <end position="463"/>
    </location>
</feature>
<keyword evidence="9" id="KW-0046">Antibiotic resistance</keyword>
<dbReference type="GO" id="GO:0005886">
    <property type="term" value="C:plasma membrane"/>
    <property type="evidence" value="ECO:0007669"/>
    <property type="project" value="UniProtKB-SubCell"/>
</dbReference>
<feature type="transmembrane region" description="Helical" evidence="11">
    <location>
        <begin position="235"/>
        <end position="258"/>
    </location>
</feature>
<dbReference type="InterPro" id="IPR048279">
    <property type="entry name" value="MdtK-like"/>
</dbReference>
<dbReference type="InterPro" id="IPR002528">
    <property type="entry name" value="MATE_fam"/>
</dbReference>
<dbReference type="Proteomes" id="UP000186400">
    <property type="component" value="Unassembled WGS sequence"/>
</dbReference>
<evidence type="ECO:0000256" key="4">
    <source>
        <dbReference type="ARBA" id="ARBA00022448"/>
    </source>
</evidence>
<reference evidence="12 13" key="1">
    <citation type="submission" date="2017-01" db="EMBL/GenBank/DDBJ databases">
        <authorList>
            <person name="Mah S.A."/>
            <person name="Swanson W.J."/>
            <person name="Moy G.W."/>
            <person name="Vacquier V.D."/>
        </authorList>
    </citation>
    <scope>NUCLEOTIDE SEQUENCE [LARGE SCALE GENOMIC DNA]</scope>
    <source>
        <strain evidence="12 13">ASpG1</strain>
    </source>
</reference>
<keyword evidence="5" id="KW-1003">Cell membrane</keyword>
<feature type="transmembrane region" description="Helical" evidence="11">
    <location>
        <begin position="393"/>
        <end position="410"/>
    </location>
</feature>
<evidence type="ECO:0000313" key="13">
    <source>
        <dbReference type="Proteomes" id="UP000186400"/>
    </source>
</evidence>
<sequence>MRNVFSSLSPVTRQFLRYLVPSVSAMWFFSIYTMIDGIFVGRGVGPLALAAVNTAMPYINTIFAVSLLAAVGSSTMITFAMGREEWDRCNHYFTLNVVVLTVLGVVITGLSLLFLNEIALFLGATPETMQDVKDYLRIIIIFSTFFMVAYSLEVLVKADGFPVYSTVFVVVAAVTNIVLDYFLVILFPLGVRGAAIATGMSQAVACVGCLVHFLGRKSNLKLVRPRWDWHALKRMFVIGFPEALTELSAAFCIFFFNLTIVRTLGAYGLAAFGVIMYLNNLVLMTMIGINQGMQPLVSYYNGRQEPWNFRRILSLGNRTAVFFSLAFLAIAQLAPGFLVALFLDPRNSEVFALSLRGLRMFSLGFLLCGFNVILAGYFTALKETLRATVICLLRGYLLIALVLLALPPLLGEPGIWMAPVVYEAITLVAALGLYAQYARAHHREKPARGPARPAPRGTPALEH</sequence>
<evidence type="ECO:0000256" key="1">
    <source>
        <dbReference type="ARBA" id="ARBA00004651"/>
    </source>
</evidence>
<dbReference type="AlphaFoldDB" id="A0A1N6T366"/>
<proteinExistence type="inferred from homology"/>
<keyword evidence="8 11" id="KW-0472">Membrane</keyword>
<feature type="transmembrane region" description="Helical" evidence="11">
    <location>
        <begin position="320"/>
        <end position="343"/>
    </location>
</feature>
<name>A0A1N6T366_9SPIO</name>
<dbReference type="CDD" id="cd13143">
    <property type="entry name" value="MATE_MepA_like"/>
    <property type="match status" value="1"/>
</dbReference>
<keyword evidence="7 11" id="KW-1133">Transmembrane helix</keyword>
<feature type="compositionally biased region" description="Low complexity" evidence="10">
    <location>
        <begin position="448"/>
        <end position="463"/>
    </location>
</feature>
<evidence type="ECO:0000256" key="5">
    <source>
        <dbReference type="ARBA" id="ARBA00022475"/>
    </source>
</evidence>
<feature type="transmembrane region" description="Helical" evidence="11">
    <location>
        <begin position="55"/>
        <end position="80"/>
    </location>
</feature>